<dbReference type="HOGENOM" id="CLU_034315_0_0_3"/>
<organism evidence="6 7">
    <name type="scientific">Gloeothece verrucosa (strain PCC 7822)</name>
    <name type="common">Cyanothece sp. (strain PCC 7822)</name>
    <dbReference type="NCBI Taxonomy" id="497965"/>
    <lineage>
        <taxon>Bacteria</taxon>
        <taxon>Bacillati</taxon>
        <taxon>Cyanobacteriota</taxon>
        <taxon>Cyanophyceae</taxon>
        <taxon>Oscillatoriophycideae</taxon>
        <taxon>Chroococcales</taxon>
        <taxon>Aphanothecaceae</taxon>
        <taxon>Gloeothece</taxon>
        <taxon>Gloeothece verrucosa</taxon>
    </lineage>
</organism>
<dbReference type="Proteomes" id="UP000008206">
    <property type="component" value="Chromosome"/>
</dbReference>
<dbReference type="InterPro" id="IPR036320">
    <property type="entry name" value="Glycosyl_Trfase_fam3_N_dom_sf"/>
</dbReference>
<keyword evidence="3" id="KW-0028">Amino-acid biosynthesis</keyword>
<dbReference type="InterPro" id="IPR017459">
    <property type="entry name" value="Glycosyl_Trfase_fam3_N_dom"/>
</dbReference>
<dbReference type="Pfam" id="PF00591">
    <property type="entry name" value="Glycos_transf_3"/>
    <property type="match status" value="1"/>
</dbReference>
<dbReference type="EMBL" id="CP002198">
    <property type="protein sequence ID" value="ADN15507.1"/>
    <property type="molecule type" value="Genomic_DNA"/>
</dbReference>
<feature type="domain" description="Glycosyl transferase family 3" evidence="4">
    <location>
        <begin position="97"/>
        <end position="337"/>
    </location>
</feature>
<keyword evidence="3" id="KW-0057">Aromatic amino acid biosynthesis</keyword>
<keyword evidence="1" id="KW-0328">Glycosyltransferase</keyword>
<dbReference type="Gene3D" id="3.40.1030.10">
    <property type="entry name" value="Nucleoside phosphorylase/phosphoribosyltransferase catalytic domain"/>
    <property type="match status" value="1"/>
</dbReference>
<dbReference type="InterPro" id="IPR005940">
    <property type="entry name" value="Anthranilate_Pribosyl_Tfrase"/>
</dbReference>
<dbReference type="RefSeq" id="WP_013323576.1">
    <property type="nucleotide sequence ID" value="NC_014501.1"/>
</dbReference>
<evidence type="ECO:0000259" key="4">
    <source>
        <dbReference type="Pfam" id="PF00591"/>
    </source>
</evidence>
<dbReference type="SUPFAM" id="SSF52418">
    <property type="entry name" value="Nucleoside phosphorylase/phosphoribosyltransferase catalytic domain"/>
    <property type="match status" value="1"/>
</dbReference>
<keyword evidence="2 6" id="KW-0808">Transferase</keyword>
<evidence type="ECO:0000256" key="2">
    <source>
        <dbReference type="ARBA" id="ARBA00022679"/>
    </source>
</evidence>
<gene>
    <name evidence="6" type="ordered locus">Cyan7822_3566</name>
</gene>
<dbReference type="PANTHER" id="PTHR43285:SF3">
    <property type="entry name" value="SLL1634 PROTEIN"/>
    <property type="match status" value="1"/>
</dbReference>
<dbReference type="AlphaFoldDB" id="E0UFD6"/>
<dbReference type="PANTHER" id="PTHR43285">
    <property type="entry name" value="ANTHRANILATE PHOSPHORIBOSYLTRANSFERASE"/>
    <property type="match status" value="1"/>
</dbReference>
<protein>
    <submittedName>
        <fullName evidence="6">Glycosyl transferase, family 3-like protein</fullName>
    </submittedName>
</protein>
<dbReference type="STRING" id="497965.Cyan7822_3566"/>
<dbReference type="Gene3D" id="1.20.970.10">
    <property type="entry name" value="Transferase, Pyrimidine Nucleoside Phosphorylase, Chain C"/>
    <property type="match status" value="1"/>
</dbReference>
<evidence type="ECO:0000259" key="5">
    <source>
        <dbReference type="Pfam" id="PF02885"/>
    </source>
</evidence>
<evidence type="ECO:0000313" key="7">
    <source>
        <dbReference type="Proteomes" id="UP000008206"/>
    </source>
</evidence>
<sequence length="350" mass="38628">MSSQFRELLKKVGSGQHTKEDLTRTEAAMATKMMLLGEATAAQIGAFMIAHRIKRIAPQELAGMLDAYDELGPKLYPENEQEKTVMVFGIPYDGRSRTAPISPLTALILTCAGVGVIMHGGDTMPTKYGVPLIQLWQGLGLDFAQLSLEQVQELLKNSGLGFVYLPKHFPNADGLTPYRDQIGKRPPLATLELIWSPYQGKMHLVTGYVHPPTEVLFRETLKLRELTIPFTFVKGLEGSCDLRLSQTTIVAASSVNAPNGFEYLKLHPHEYGIDDKEMPLGSISELLSQMEALIEGKPSRLEQAAVWNGGFYLWRYGVCADLSIGLETARELLSSGKVAKKREEIRAAIP</sequence>
<dbReference type="eggNOG" id="COG0547">
    <property type="taxonomic scope" value="Bacteria"/>
</dbReference>
<dbReference type="KEGG" id="cyj:Cyan7822_3566"/>
<feature type="domain" description="Glycosyl transferase family 3 N-terminal" evidence="5">
    <location>
        <begin position="6"/>
        <end position="70"/>
    </location>
</feature>
<dbReference type="OrthoDB" id="9926at2"/>
<dbReference type="InterPro" id="IPR000312">
    <property type="entry name" value="Glycosyl_Trfase_fam3"/>
</dbReference>
<dbReference type="FunFam" id="3.40.1030.10:FF:000010">
    <property type="entry name" value="Anthranilate phosphoribosyltransferase"/>
    <property type="match status" value="1"/>
</dbReference>
<dbReference type="GO" id="GO:0005829">
    <property type="term" value="C:cytosol"/>
    <property type="evidence" value="ECO:0007669"/>
    <property type="project" value="TreeGrafter"/>
</dbReference>
<evidence type="ECO:0000256" key="1">
    <source>
        <dbReference type="ARBA" id="ARBA00022676"/>
    </source>
</evidence>
<proteinExistence type="predicted"/>
<reference evidence="7" key="1">
    <citation type="journal article" date="2011" name="MBio">
        <title>Novel metabolic attributes of the genus Cyanothece, comprising a group of unicellular nitrogen-fixing Cyanobacteria.</title>
        <authorList>
            <person name="Bandyopadhyay A."/>
            <person name="Elvitigala T."/>
            <person name="Welsh E."/>
            <person name="Stockel J."/>
            <person name="Liberton M."/>
            <person name="Min H."/>
            <person name="Sherman L.A."/>
            <person name="Pakrasi H.B."/>
        </authorList>
    </citation>
    <scope>NUCLEOTIDE SEQUENCE [LARGE SCALE GENOMIC DNA]</scope>
    <source>
        <strain evidence="7">PCC 7822</strain>
    </source>
</reference>
<dbReference type="NCBIfam" id="NF005635">
    <property type="entry name" value="PRK07394.1"/>
    <property type="match status" value="1"/>
</dbReference>
<dbReference type="SUPFAM" id="SSF47648">
    <property type="entry name" value="Nucleoside phosphorylase/phosphoribosyltransferase N-terminal domain"/>
    <property type="match status" value="1"/>
</dbReference>
<name>E0UFD6_GLOV7</name>
<evidence type="ECO:0000313" key="6">
    <source>
        <dbReference type="EMBL" id="ADN15507.1"/>
    </source>
</evidence>
<accession>E0UFD6</accession>
<dbReference type="GO" id="GO:0004048">
    <property type="term" value="F:anthranilate phosphoribosyltransferase activity"/>
    <property type="evidence" value="ECO:0007669"/>
    <property type="project" value="InterPro"/>
</dbReference>
<dbReference type="InterPro" id="IPR035902">
    <property type="entry name" value="Nuc_phospho_transferase"/>
</dbReference>
<keyword evidence="7" id="KW-1185">Reference proteome</keyword>
<dbReference type="Pfam" id="PF02885">
    <property type="entry name" value="Glycos_trans_3N"/>
    <property type="match status" value="1"/>
</dbReference>
<dbReference type="GO" id="GO:0000162">
    <property type="term" value="P:L-tryptophan biosynthetic process"/>
    <property type="evidence" value="ECO:0007669"/>
    <property type="project" value="InterPro"/>
</dbReference>
<evidence type="ECO:0000256" key="3">
    <source>
        <dbReference type="ARBA" id="ARBA00023141"/>
    </source>
</evidence>